<dbReference type="InterPro" id="IPR036439">
    <property type="entry name" value="Dockerin_dom_sf"/>
</dbReference>
<organism evidence="1 2">
    <name type="scientific">Flavilitoribacter nigricans (strain ATCC 23147 / DSM 23189 / NBRC 102662 / NCIMB 1420 / SS-2)</name>
    <name type="common">Lewinella nigricans</name>
    <dbReference type="NCBI Taxonomy" id="1122177"/>
    <lineage>
        <taxon>Bacteria</taxon>
        <taxon>Pseudomonadati</taxon>
        <taxon>Bacteroidota</taxon>
        <taxon>Saprospiria</taxon>
        <taxon>Saprospirales</taxon>
        <taxon>Lewinellaceae</taxon>
        <taxon>Flavilitoribacter</taxon>
    </lineage>
</organism>
<dbReference type="InterPro" id="IPR026444">
    <property type="entry name" value="Secre_tail"/>
</dbReference>
<dbReference type="Pfam" id="PF00404">
    <property type="entry name" value="Dockerin_1"/>
    <property type="match status" value="1"/>
</dbReference>
<dbReference type="SUPFAM" id="SSF63446">
    <property type="entry name" value="Type I dockerin domain"/>
    <property type="match status" value="1"/>
</dbReference>
<name>A0A2D0MXV7_FLAN2</name>
<keyword evidence="2" id="KW-1185">Reference proteome</keyword>
<dbReference type="GO" id="GO:0004553">
    <property type="term" value="F:hydrolase activity, hydrolyzing O-glycosyl compounds"/>
    <property type="evidence" value="ECO:0007669"/>
    <property type="project" value="InterPro"/>
</dbReference>
<gene>
    <name evidence="1" type="ORF">CRP01_38905</name>
</gene>
<dbReference type="Proteomes" id="UP000223913">
    <property type="component" value="Unassembled WGS sequence"/>
</dbReference>
<evidence type="ECO:0000313" key="2">
    <source>
        <dbReference type="Proteomes" id="UP000223913"/>
    </source>
</evidence>
<protein>
    <recommendedName>
        <fullName evidence="3">T9SS type A sorting domain-containing protein</fullName>
    </recommendedName>
</protein>
<dbReference type="EMBL" id="PDUD01000063">
    <property type="protein sequence ID" value="PHN01112.1"/>
    <property type="molecule type" value="Genomic_DNA"/>
</dbReference>
<evidence type="ECO:0008006" key="3">
    <source>
        <dbReference type="Google" id="ProtNLM"/>
    </source>
</evidence>
<dbReference type="Gene3D" id="1.10.1330.10">
    <property type="entry name" value="Dockerin domain"/>
    <property type="match status" value="1"/>
</dbReference>
<evidence type="ECO:0000313" key="1">
    <source>
        <dbReference type="EMBL" id="PHN01112.1"/>
    </source>
</evidence>
<dbReference type="GO" id="GO:0000272">
    <property type="term" value="P:polysaccharide catabolic process"/>
    <property type="evidence" value="ECO:0007669"/>
    <property type="project" value="InterPro"/>
</dbReference>
<dbReference type="CDD" id="cd14252">
    <property type="entry name" value="Dockerin_like"/>
    <property type="match status" value="1"/>
</dbReference>
<comment type="caution">
    <text evidence="1">The sequence shown here is derived from an EMBL/GenBank/DDBJ whole genome shotgun (WGS) entry which is preliminary data.</text>
</comment>
<accession>A0A2D0MXV7</accession>
<dbReference type="RefSeq" id="WP_099155510.1">
    <property type="nucleotide sequence ID" value="NZ_PDUD01000063.1"/>
</dbReference>
<proteinExistence type="predicted"/>
<dbReference type="InterPro" id="IPR002105">
    <property type="entry name" value="Dockerin_1_rpt"/>
</dbReference>
<reference evidence="1 2" key="1">
    <citation type="submission" date="2017-10" db="EMBL/GenBank/DDBJ databases">
        <title>The draft genome sequence of Lewinella nigricans NBRC 102662.</title>
        <authorList>
            <person name="Wang K."/>
        </authorList>
    </citation>
    <scope>NUCLEOTIDE SEQUENCE [LARGE SCALE GENOMIC DNA]</scope>
    <source>
        <strain evidence="1 2">NBRC 102662</strain>
    </source>
</reference>
<dbReference type="NCBIfam" id="TIGR04183">
    <property type="entry name" value="Por_Secre_tail"/>
    <property type="match status" value="1"/>
</dbReference>
<sequence length="1657" mass="181819">MKRNEHSLLAVGRLFLFVLLVLLSGASPLRAAHEENTSAKGSSRTIDESKRTSFALVVTAESAVAFICTGDNQVGIKYTAAGNPETPNQYLIDADATAEAAGFADVDWKALTGSPLNYAVPANIAPGKYNFIFKVRDSNCASTCEASDPFTIEVKAADHNVVCSGQVNVNLQDGCQATLDWTNVLQGSLTCLDEANYKITVKDGDMSNGGVVDGCGKYEYAVTGPNGPECWGYVLAEDKKAPEIKTCPPTVYGTQKGYGYQEFVCQDLGNLLLPGQVSYTSDRDGNINYSNLTPAVKALLDMTGYAVFTDNCGDLIITVSDQVVYGYDKDCDDVKIIRKFQAKDACKGLLSEFCYQEIIITKPGLDDVHCPADAELSCDKDFKLDAKGNPHPDVTGYPWVYTAFDHTDDNKENYKFPLKQVMCNIGTSYKDGTRIDVCEGTYKFVRTWTILDWCSKETYECTQVIKVGDDKAPVVECETTDYNKDGKPDLRTYSTGPYDCTAAFQVPMPKVKENCSSWEVLTEVIAGSTSGPVVATILPGKPRYVSGIPLGCHYIKYTVTDACGNKEVVYCPFQVEDQIEPIAICDDDLNISIGGQGVARVYAKDIDEGSSDNCGPVRVEVRRRIQGGKNYECLENFDYNKNGKVIGDEIQESVQFGDPDGTGSGQIYYYTPWADYVDFTCCDMNANVRIELRVWDDRNRDGKPGNTIEKTFCDDTAADVKDNSNVCWMDVLVEDKLPAYCVPPLPKSIDCDKLPFNFDPENVEQMTTLFGTASGSDNCPGFTVKELAPLTTGLNDCGFGQFVRRFQVTDAKGQTSTNKCEQVVTLQEQHHYKIKFPKDAAANCGDPQPDTIKVEELGCDLLAISVKDDKFTASGDECYKIFRTYRVINWCEYDGISDPVVVSRDEDCDGKPGDEDVWVIVKTVNKPDPCHDYYGGTQAASYAHTWYDRDNDPFNLTPKAGIKGESCEYETNPYGFWKEVAPITENESKDSDNYPKGYYGNHCDDMASVGFWQYTQVIKVYDNVKPIIEYTQPEAFCSYSSDFGNDCPAPVTLNFTIDENCTPKDLKVTATLDAYSDGVMDGDLTASITGTYPNYSLKGNFPLGTHLIRISVKDGCGNANALNLPFEVVDCKAPAPICINGLAIELMPVIPAADVDGDGDADKGAMAIWASDFIASPSSDCTGEVKYSINRVGEAVDADQTGLTLTCDDDASLLVEIWAWDGLGNGDFCETYVLVQDNRVQCDGGTGSVSGVIVTEETSTVEGVKVELSGEKFEGMTTKANGDYKFNSLQTGFDYTVTPQYDATPLNGVSTFDLVLMSKHILGIKSLDSPYKRIAADINNDKKITALDAIALRKLILNIDTKFSSNTSWRFVSADYVFPNPENPWKEAFPEVININNVQGELAKKDFIAVKIGDMDLSAKANLLEAVTRSSNGRFLFQLEEQQLRAGQEYRVAFRADDLARIQGYQMTLQLKSGAVELVDMEYGVAQAANFGMQLAAEGLITTSWNRSGSLTEDYQSDEVLFTLLVKPSTDVRLSEVLSISSRLTVAEAYDQEDGLLDVGIEFSNGTISASTFELQQNVPNPFREETTIGFYLPEAGEVSLQVHDAAGRVIKLVRGTFAQGRNQIQLNRSDLTEAGVLYYTLTSGDFTATRKMIVVK</sequence>
<dbReference type="OrthoDB" id="966171at2"/>